<sequence>MSSADRNPDTHPLHPIPMPLIKTETDPYPTTFVQADRAAFKQVVQFLTGSPETSKQASDTIRAWLLDRISKGVAHPPRQGSKLYERRNSNLSNRLVLNTVAHRAAYGKNNGGPSQATPKVLSPSTLEFPRLAISPVTPLVGDLFNKPSPYSEAEKAIAEKKFYLHPSPRTTTQGEPKLLLLFPSPRD</sequence>
<protein>
    <submittedName>
        <fullName evidence="1">Uncharacterized protein</fullName>
    </submittedName>
</protein>
<reference evidence="2" key="1">
    <citation type="journal article" date="2023" name="Front. Plant Sci.">
        <title>Chromosomal-level genome assembly of Melastoma candidum provides insights into trichome evolution.</title>
        <authorList>
            <person name="Zhong Y."/>
            <person name="Wu W."/>
            <person name="Sun C."/>
            <person name="Zou P."/>
            <person name="Liu Y."/>
            <person name="Dai S."/>
            <person name="Zhou R."/>
        </authorList>
    </citation>
    <scope>NUCLEOTIDE SEQUENCE [LARGE SCALE GENOMIC DNA]</scope>
</reference>
<dbReference type="EMBL" id="CM042886">
    <property type="protein sequence ID" value="KAI4342468.1"/>
    <property type="molecule type" value="Genomic_DNA"/>
</dbReference>
<gene>
    <name evidence="1" type="ORF">MLD38_027095</name>
</gene>
<comment type="caution">
    <text evidence="1">The sequence shown here is derived from an EMBL/GenBank/DDBJ whole genome shotgun (WGS) entry which is preliminary data.</text>
</comment>
<evidence type="ECO:0000313" key="2">
    <source>
        <dbReference type="Proteomes" id="UP001057402"/>
    </source>
</evidence>
<evidence type="ECO:0000313" key="1">
    <source>
        <dbReference type="EMBL" id="KAI4342468.1"/>
    </source>
</evidence>
<organism evidence="1 2">
    <name type="scientific">Melastoma candidum</name>
    <dbReference type="NCBI Taxonomy" id="119954"/>
    <lineage>
        <taxon>Eukaryota</taxon>
        <taxon>Viridiplantae</taxon>
        <taxon>Streptophyta</taxon>
        <taxon>Embryophyta</taxon>
        <taxon>Tracheophyta</taxon>
        <taxon>Spermatophyta</taxon>
        <taxon>Magnoliopsida</taxon>
        <taxon>eudicotyledons</taxon>
        <taxon>Gunneridae</taxon>
        <taxon>Pentapetalae</taxon>
        <taxon>rosids</taxon>
        <taxon>malvids</taxon>
        <taxon>Myrtales</taxon>
        <taxon>Melastomataceae</taxon>
        <taxon>Melastomatoideae</taxon>
        <taxon>Melastomateae</taxon>
        <taxon>Melastoma</taxon>
    </lineage>
</organism>
<dbReference type="Proteomes" id="UP001057402">
    <property type="component" value="Chromosome 7"/>
</dbReference>
<name>A0ACB9P200_9MYRT</name>
<keyword evidence="2" id="KW-1185">Reference proteome</keyword>
<proteinExistence type="predicted"/>
<accession>A0ACB9P200</accession>